<organism evidence="2 3">
    <name type="scientific">Cyclostephanos tholiformis</name>
    <dbReference type="NCBI Taxonomy" id="382380"/>
    <lineage>
        <taxon>Eukaryota</taxon>
        <taxon>Sar</taxon>
        <taxon>Stramenopiles</taxon>
        <taxon>Ochrophyta</taxon>
        <taxon>Bacillariophyta</taxon>
        <taxon>Coscinodiscophyceae</taxon>
        <taxon>Thalassiosirophycidae</taxon>
        <taxon>Stephanodiscales</taxon>
        <taxon>Stephanodiscaceae</taxon>
        <taxon>Cyclostephanos</taxon>
    </lineage>
</organism>
<sequence>MQQLSIGGVVGCHDSSWSSTSSSVVSGSGGGGDCPARRVVGAMTTRPTFRSTSRPWGVNNDASSTTALLSSSPGKSLGLLSASFAFETTVSSGDNGPVAGDFVPSSLSSLGERPQRRLDVNDALRVRHPPADPQEATPLR</sequence>
<gene>
    <name evidence="2" type="ORF">ACHAXA_003943</name>
</gene>
<dbReference type="AlphaFoldDB" id="A0ABD3RYL8"/>
<evidence type="ECO:0000313" key="2">
    <source>
        <dbReference type="EMBL" id="KAL3817320.1"/>
    </source>
</evidence>
<evidence type="ECO:0000256" key="1">
    <source>
        <dbReference type="SAM" id="MobiDB-lite"/>
    </source>
</evidence>
<dbReference type="Proteomes" id="UP001530377">
    <property type="component" value="Unassembled WGS sequence"/>
</dbReference>
<feature type="region of interest" description="Disordered" evidence="1">
    <location>
        <begin position="12"/>
        <end position="38"/>
    </location>
</feature>
<feature type="region of interest" description="Disordered" evidence="1">
    <location>
        <begin position="93"/>
        <end position="140"/>
    </location>
</feature>
<accession>A0ABD3RYL8</accession>
<comment type="caution">
    <text evidence="2">The sequence shown here is derived from an EMBL/GenBank/DDBJ whole genome shotgun (WGS) entry which is preliminary data.</text>
</comment>
<reference evidence="2 3" key="1">
    <citation type="submission" date="2024-10" db="EMBL/GenBank/DDBJ databases">
        <title>Updated reference genomes for cyclostephanoid diatoms.</title>
        <authorList>
            <person name="Roberts W.R."/>
            <person name="Alverson A.J."/>
        </authorList>
    </citation>
    <scope>NUCLEOTIDE SEQUENCE [LARGE SCALE GENOMIC DNA]</scope>
    <source>
        <strain evidence="2 3">AJA228-03</strain>
    </source>
</reference>
<feature type="compositionally biased region" description="Low complexity" evidence="1">
    <location>
        <begin position="15"/>
        <end position="26"/>
    </location>
</feature>
<protein>
    <submittedName>
        <fullName evidence="2">Uncharacterized protein</fullName>
    </submittedName>
</protein>
<evidence type="ECO:0000313" key="3">
    <source>
        <dbReference type="Proteomes" id="UP001530377"/>
    </source>
</evidence>
<dbReference type="EMBL" id="JALLPB020000109">
    <property type="protein sequence ID" value="KAL3817320.1"/>
    <property type="molecule type" value="Genomic_DNA"/>
</dbReference>
<name>A0ABD3RYL8_9STRA</name>
<feature type="compositionally biased region" description="Basic and acidic residues" evidence="1">
    <location>
        <begin position="113"/>
        <end position="125"/>
    </location>
</feature>
<keyword evidence="3" id="KW-1185">Reference proteome</keyword>
<proteinExistence type="predicted"/>